<dbReference type="EMBL" id="VTFT01000003">
    <property type="protein sequence ID" value="TYT23150.1"/>
    <property type="molecule type" value="Genomic_DNA"/>
</dbReference>
<gene>
    <name evidence="16" type="ORF">FZO89_18095</name>
</gene>
<accession>A0A5D4XKE7</accession>
<feature type="chain" id="PRO_5022795172" evidence="13">
    <location>
        <begin position="30"/>
        <end position="974"/>
    </location>
</feature>
<feature type="short sequence motif" description="TonB box" evidence="10">
    <location>
        <begin position="47"/>
        <end position="53"/>
    </location>
</feature>
<evidence type="ECO:0000259" key="15">
    <source>
        <dbReference type="Pfam" id="PF07715"/>
    </source>
</evidence>
<organism evidence="16 17">
    <name type="scientific">Luteimonas viscosa</name>
    <dbReference type="NCBI Taxonomy" id="1132694"/>
    <lineage>
        <taxon>Bacteria</taxon>
        <taxon>Pseudomonadati</taxon>
        <taxon>Pseudomonadota</taxon>
        <taxon>Gammaproteobacteria</taxon>
        <taxon>Lysobacterales</taxon>
        <taxon>Lysobacteraceae</taxon>
        <taxon>Luteimonas</taxon>
    </lineage>
</organism>
<dbReference type="Gene3D" id="2.170.130.10">
    <property type="entry name" value="TonB-dependent receptor, plug domain"/>
    <property type="match status" value="1"/>
</dbReference>
<sequence>MTPKTHRLRDAIVTAIVAGLGAASAGAHAQEVADEAASRTDPATLDTVTVTGSRITIPGVTSSSPVTTVDRDEFMTSQPVAVEDFIKNIPAMTPAMGPGMNNGTAGAATLDLRGLRGNIDGANRTLVLVDGRRPVPFNLSSIVDTNTIPLSLLQSVDVLTGGASVVYGADAVAGVVNFILRRNFEGAEFTSTYGQSKYGDGARQRMELTVGANSEEGRGNVVLSLSHSKVDPVLQGDRPWSVFALDSETGQPGGSGTAIPARFSVASVDPENISSISGLQIDPATGALVPTFSPYNYNPANYYQTGMDRYQATALGRFELNDHAEVYADLGYTRSAVDSNVAASGIFGEVIDVPIGNPYMPEAMRQQVCEVRGIAAAECVSGPQGSTLVPMSVFRRIEEFGPRINDFNTKTFQVTVGLRGDLNEHWRYDTFWSHGESSQLQTRVNWGSLSKVRQALNALTTSECVDSSNGCVPLNVWGQEGSITPDMVDFINLNAYLTQDVEQDNAAFTFSGDLGELTSPWSDYPIGLAAGAEYRKMRASTRSDAASQILGEVMGTGAPSPDTDGSFSLLEGFAEAIVPLVSGVPGASELSLELGYRRSDFKPGAGGGTDYGSWKYGLEWAPVDSLRFRGMFQRATRAPNVAELFTPQLTALNNLSSDPCAGNAITLAEANTPGTLSNLCRLTGVPVPFIGSVEQPSSGQINVLIGGNPTLSPELADTRTLGFVWTPSNALALTIDYWNIEIEEAVSAKSVADVIEGCYSREANADLGFNEDCALIGRSPANGTFNGSEAPGIALLTSNLGRIKREGVDLGLRYSRDLPGSYGSLDLGVDITRYLSDDFQATPASDVRDCLGYYSKSCTPSHELKSAFRATWSIDDVALSLVWRHLSGIDYEPIAEPILEAFRHIPSANYLDLAMKYKAPFNGEISLAVNNLTDRKPPIIGADTGTTSENSGNTFPTFYDSIGRYYTMGVTFRF</sequence>
<evidence type="ECO:0000313" key="17">
    <source>
        <dbReference type="Proteomes" id="UP000324973"/>
    </source>
</evidence>
<evidence type="ECO:0000259" key="14">
    <source>
        <dbReference type="Pfam" id="PF00593"/>
    </source>
</evidence>
<dbReference type="PANTHER" id="PTHR47234">
    <property type="match status" value="1"/>
</dbReference>
<feature type="signal peptide" evidence="13">
    <location>
        <begin position="1"/>
        <end position="29"/>
    </location>
</feature>
<proteinExistence type="inferred from homology"/>
<evidence type="ECO:0000256" key="13">
    <source>
        <dbReference type="SAM" id="SignalP"/>
    </source>
</evidence>
<evidence type="ECO:0000256" key="2">
    <source>
        <dbReference type="ARBA" id="ARBA00022448"/>
    </source>
</evidence>
<keyword evidence="5 13" id="KW-0732">Signal</keyword>
<dbReference type="InterPro" id="IPR010917">
    <property type="entry name" value="TonB_rcpt_CS"/>
</dbReference>
<reference evidence="16 17" key="1">
    <citation type="submission" date="2019-08" db="EMBL/GenBank/DDBJ databases">
        <title>Luteimonas viscosus sp. nov., isolated from soil of a sunflower field.</title>
        <authorList>
            <person name="Jianli Z."/>
            <person name="Ying Z."/>
        </authorList>
    </citation>
    <scope>NUCLEOTIDE SEQUENCE [LARGE SCALE GENOMIC DNA]</scope>
    <source>
        <strain evidence="16 17">XBU10</strain>
    </source>
</reference>
<dbReference type="OrthoDB" id="6276154at2"/>
<keyword evidence="3 9" id="KW-1134">Transmembrane beta strand</keyword>
<dbReference type="Pfam" id="PF07715">
    <property type="entry name" value="Plug"/>
    <property type="match status" value="1"/>
</dbReference>
<dbReference type="RefSeq" id="WP_149104857.1">
    <property type="nucleotide sequence ID" value="NZ_VTFT01000003.1"/>
</dbReference>
<dbReference type="InterPro" id="IPR000531">
    <property type="entry name" value="Beta-barrel_TonB"/>
</dbReference>
<dbReference type="InterPro" id="IPR012910">
    <property type="entry name" value="Plug_dom"/>
</dbReference>
<dbReference type="InterPro" id="IPR039426">
    <property type="entry name" value="TonB-dep_rcpt-like"/>
</dbReference>
<dbReference type="GO" id="GO:0009279">
    <property type="term" value="C:cell outer membrane"/>
    <property type="evidence" value="ECO:0007669"/>
    <property type="project" value="UniProtKB-SubCell"/>
</dbReference>
<feature type="domain" description="TonB-dependent receptor-like beta-barrel" evidence="14">
    <location>
        <begin position="406"/>
        <end position="932"/>
    </location>
</feature>
<protein>
    <submittedName>
        <fullName evidence="16">TonB-dependent receptor</fullName>
    </submittedName>
</protein>
<feature type="short sequence motif" description="TonB C-terminal box" evidence="11">
    <location>
        <begin position="957"/>
        <end position="974"/>
    </location>
</feature>
<evidence type="ECO:0000256" key="10">
    <source>
        <dbReference type="PROSITE-ProRule" id="PRU10143"/>
    </source>
</evidence>
<keyword evidence="7 9" id="KW-0472">Membrane</keyword>
<evidence type="ECO:0000256" key="12">
    <source>
        <dbReference type="RuleBase" id="RU003357"/>
    </source>
</evidence>
<evidence type="ECO:0000256" key="5">
    <source>
        <dbReference type="ARBA" id="ARBA00022729"/>
    </source>
</evidence>
<evidence type="ECO:0000256" key="7">
    <source>
        <dbReference type="ARBA" id="ARBA00023136"/>
    </source>
</evidence>
<evidence type="ECO:0000256" key="11">
    <source>
        <dbReference type="PROSITE-ProRule" id="PRU10144"/>
    </source>
</evidence>
<keyword evidence="2 9" id="KW-0813">Transport</keyword>
<evidence type="ECO:0000256" key="1">
    <source>
        <dbReference type="ARBA" id="ARBA00004571"/>
    </source>
</evidence>
<evidence type="ECO:0000256" key="6">
    <source>
        <dbReference type="ARBA" id="ARBA00023077"/>
    </source>
</evidence>
<dbReference type="PROSITE" id="PS52016">
    <property type="entry name" value="TONB_DEPENDENT_REC_3"/>
    <property type="match status" value="1"/>
</dbReference>
<dbReference type="Pfam" id="PF00593">
    <property type="entry name" value="TonB_dep_Rec_b-barrel"/>
    <property type="match status" value="1"/>
</dbReference>
<dbReference type="Gene3D" id="2.40.170.20">
    <property type="entry name" value="TonB-dependent receptor, beta-barrel domain"/>
    <property type="match status" value="1"/>
</dbReference>
<keyword evidence="6 10" id="KW-0798">TonB box</keyword>
<dbReference type="PANTHER" id="PTHR47234:SF2">
    <property type="entry name" value="TONB-DEPENDENT RECEPTOR"/>
    <property type="match status" value="1"/>
</dbReference>
<evidence type="ECO:0000313" key="16">
    <source>
        <dbReference type="EMBL" id="TYT23150.1"/>
    </source>
</evidence>
<evidence type="ECO:0000256" key="4">
    <source>
        <dbReference type="ARBA" id="ARBA00022692"/>
    </source>
</evidence>
<comment type="caution">
    <text evidence="16">The sequence shown here is derived from an EMBL/GenBank/DDBJ whole genome shotgun (WGS) entry which is preliminary data.</text>
</comment>
<evidence type="ECO:0000256" key="3">
    <source>
        <dbReference type="ARBA" id="ARBA00022452"/>
    </source>
</evidence>
<dbReference type="AlphaFoldDB" id="A0A5D4XKE7"/>
<dbReference type="InterPro" id="IPR036942">
    <property type="entry name" value="Beta-barrel_TonB_sf"/>
</dbReference>
<keyword evidence="8 9" id="KW-0998">Cell outer membrane</keyword>
<dbReference type="InterPro" id="IPR037066">
    <property type="entry name" value="Plug_dom_sf"/>
</dbReference>
<keyword evidence="4 9" id="KW-0812">Transmembrane</keyword>
<name>A0A5D4XKE7_9GAMM</name>
<comment type="similarity">
    <text evidence="9 12">Belongs to the TonB-dependent receptor family.</text>
</comment>
<feature type="domain" description="TonB-dependent receptor plug" evidence="15">
    <location>
        <begin position="62"/>
        <end position="175"/>
    </location>
</feature>
<keyword evidence="17" id="KW-1185">Reference proteome</keyword>
<keyword evidence="16" id="KW-0675">Receptor</keyword>
<dbReference type="PROSITE" id="PS01156">
    <property type="entry name" value="TONB_DEPENDENT_REC_2"/>
    <property type="match status" value="1"/>
</dbReference>
<evidence type="ECO:0000256" key="9">
    <source>
        <dbReference type="PROSITE-ProRule" id="PRU01360"/>
    </source>
</evidence>
<dbReference type="SUPFAM" id="SSF56935">
    <property type="entry name" value="Porins"/>
    <property type="match status" value="1"/>
</dbReference>
<dbReference type="PROSITE" id="PS00430">
    <property type="entry name" value="TONB_DEPENDENT_REC_1"/>
    <property type="match status" value="1"/>
</dbReference>
<comment type="subcellular location">
    <subcellularLocation>
        <location evidence="1 9">Cell outer membrane</location>
        <topology evidence="1 9">Multi-pass membrane protein</topology>
    </subcellularLocation>
</comment>
<evidence type="ECO:0000256" key="8">
    <source>
        <dbReference type="ARBA" id="ARBA00023237"/>
    </source>
</evidence>
<dbReference type="InterPro" id="IPR010916">
    <property type="entry name" value="TonB_box_CS"/>
</dbReference>
<dbReference type="Proteomes" id="UP000324973">
    <property type="component" value="Unassembled WGS sequence"/>
</dbReference>